<dbReference type="Proteomes" id="UP000673552">
    <property type="component" value="Unassembled WGS sequence"/>
</dbReference>
<gene>
    <name evidence="2" type="ORF">LSCM1_01620</name>
</gene>
<proteinExistence type="predicted"/>
<feature type="region of interest" description="Disordered" evidence="1">
    <location>
        <begin position="76"/>
        <end position="142"/>
    </location>
</feature>
<feature type="compositionally biased region" description="Low complexity" evidence="1">
    <location>
        <begin position="94"/>
        <end position="109"/>
    </location>
</feature>
<keyword evidence="3" id="KW-1185">Reference proteome</keyword>
<sequence>MGYNVGKSPMPQLQLPADYLYNPLYFTPNSNATAERCTGEGIAVVSRHRVPYAVLPPTTYVHRPLHFEPSLLNVTPLRSHHRRSDSREKKPTRRSGSSSSAAVSAQGRRIWLPTADARRSLRGRSHASSQEVTMDEVSAGLDTSLPRSTRAAQLRAEYVHHQLEERDEAAQNIFFLPKGRTLSAAALISPRGQHCPSAVSASCSSILTPVRPRSSGAVSPRTPRLTKAAQLRQRAAVQRVEELERWSLEKAAELDFAQEALESAELKAPIPLKAADRGKVSSRPVAVEHSGGDFDAAAVKSSNGAYPSHHTPRRHTSRRGSSVDAMDDVSRRIRTAPGSASMRSTRRADWRVAALTYYDEEERAVHVQQRVTEVVHAPASDRALDAPAALPSSRHRLGKPSQAAVKALRGEPTEAQYGDGTALTSTPATEAKGKRAPSRHHRHLRSHAAGRNADNLSSVEIREMPESRQHSSVTAAAASLASAVPRDRNTGATPESQITEAKTAPDEGSPEAQCTATSKSLNFQGSDSASSSSLSSSIIFTVSSVPREDISGTHYAEVRHSWQQVPAQVIRLQGGRGDADVKTSQLPSGDRGEREHPSSSLAVGVPVGAALRSVVHVAVSSLVASPIVSRLPSPRNASASVVRDEQRIANAAVAAPAEDATSISSFGCHSGKPPHVARVTESFASARCLEEMLRATADAPPNASAWALGRHSEALPSVDAHPAPAHAPQTASTEHAGDVSRMQESVSGDAHRTRSSALSAGEAEAEPPSRSEVTDRSAQVDATPLPRSARKDVAAGEMKGTSAVAEDGRLERSALSSQSSFRSITSYHAEERARMSAGGRDAVDQLPEGAVLQAELLRHYRTAKSSSAAVESRLESCAGLTPSLQSHARASSHREGAMRAAEDRQAALGQGAVACSSSLHLWNAWRDTASALCVPVPAAASGESDLSRSLTTDVSQMPPQRGLPVPPTNYTHAAAAWEARRQPTFSAIFASVSTALEEPCPALGKLSSECWARRRTSATADAMPPYKPQMDGPVGGDGVNSLHLPNLQESGRCAYAAPSAAVAPCGAVATSSANGTEVGAQLGVAVDEAEASRRPALSLEDAKQSAAVTSAVTESWAVNDMLSPRDSRSRPKRFVLARHEGPTEKGMETTTVSGDNVRPASRVESVHAMQETSGSSPSDTADARTRAATSLPHPSAGTLAKAGAAKVEGLRDAAVLCGTTEASPAARFAKIRGVKSSVRSSVQLQEACVISVSTATVKREDTTRGPSLASSASGGGVERFEDLVAVRLSASLPLSTQLRTSDVALASASAAAAEHGSFSLPATEAEKSPLERSAHVRHAASLSSGGGEEELGEGEPHSHAPTPLQCRLLQWKMRSASPCRDVERPAAVTEAERKRDTPMAQAFSRSDASTRCLSAAAAESKAARHSERRADRGAGETLAMPFSGCANSGPSAGKESNPEGAKRATVGDDAAVKKLSLQSADVAVASALQPPACPHSFPAHSPSASASRCSHSLSGSTSSSLSRSSSLVMAPTATN</sequence>
<dbReference type="OrthoDB" id="266368at2759"/>
<evidence type="ECO:0000313" key="2">
    <source>
        <dbReference type="EMBL" id="KAG5471526.1"/>
    </source>
</evidence>
<feature type="region of interest" description="Disordered" evidence="1">
    <location>
        <begin position="1139"/>
        <end position="1158"/>
    </location>
</feature>
<dbReference type="RefSeq" id="XP_067176500.1">
    <property type="nucleotide sequence ID" value="XM_067319221.1"/>
</dbReference>
<feature type="compositionally biased region" description="Low complexity" evidence="1">
    <location>
        <begin position="1494"/>
        <end position="1527"/>
    </location>
</feature>
<feature type="region of interest" description="Disordered" evidence="1">
    <location>
        <begin position="1490"/>
        <end position="1535"/>
    </location>
</feature>
<feature type="region of interest" description="Disordered" evidence="1">
    <location>
        <begin position="410"/>
        <end position="517"/>
    </location>
</feature>
<feature type="compositionally biased region" description="Basic residues" evidence="1">
    <location>
        <begin position="434"/>
        <end position="448"/>
    </location>
</feature>
<feature type="compositionally biased region" description="Basic and acidic residues" evidence="1">
    <location>
        <begin position="1456"/>
        <end position="1465"/>
    </location>
</feature>
<feature type="compositionally biased region" description="Polar residues" evidence="1">
    <location>
        <begin position="1403"/>
        <end position="1412"/>
    </location>
</feature>
<evidence type="ECO:0000313" key="3">
    <source>
        <dbReference type="Proteomes" id="UP000673552"/>
    </source>
</evidence>
<feature type="compositionally biased region" description="Low complexity" evidence="1">
    <location>
        <begin position="755"/>
        <end position="766"/>
    </location>
</feature>
<dbReference type="GeneID" id="92511733"/>
<feature type="compositionally biased region" description="Basic and acidic residues" evidence="1">
    <location>
        <begin position="460"/>
        <end position="469"/>
    </location>
</feature>
<feature type="compositionally biased region" description="Low complexity" evidence="1">
    <location>
        <begin position="471"/>
        <end position="483"/>
    </location>
</feature>
<feature type="region of interest" description="Disordered" evidence="1">
    <location>
        <begin position="283"/>
        <end position="341"/>
    </location>
</feature>
<protein>
    <submittedName>
        <fullName evidence="2">Uncharacterized protein</fullName>
    </submittedName>
</protein>
<feature type="compositionally biased region" description="Basic and acidic residues" evidence="1">
    <location>
        <begin position="1421"/>
        <end position="1434"/>
    </location>
</feature>
<organism evidence="2 3">
    <name type="scientific">Leishmania martiniquensis</name>
    <dbReference type="NCBI Taxonomy" id="1580590"/>
    <lineage>
        <taxon>Eukaryota</taxon>
        <taxon>Discoba</taxon>
        <taxon>Euglenozoa</taxon>
        <taxon>Kinetoplastea</taxon>
        <taxon>Metakinetoplastina</taxon>
        <taxon>Trypanosomatida</taxon>
        <taxon>Trypanosomatidae</taxon>
        <taxon>Leishmaniinae</taxon>
        <taxon>Leishmania</taxon>
    </lineage>
</organism>
<dbReference type="KEGG" id="lmat:92511733"/>
<dbReference type="EMBL" id="JAFEUZ010000031">
    <property type="protein sequence ID" value="KAG5471526.1"/>
    <property type="molecule type" value="Genomic_DNA"/>
</dbReference>
<name>A0A836GAX8_9TRYP</name>
<feature type="region of interest" description="Disordered" evidence="1">
    <location>
        <begin position="1382"/>
        <end position="1465"/>
    </location>
</feature>
<comment type="caution">
    <text evidence="2">The sequence shown here is derived from an EMBL/GenBank/DDBJ whole genome shotgun (WGS) entry which is preliminary data.</text>
</comment>
<feature type="region of interest" description="Disordered" evidence="1">
    <location>
        <begin position="1324"/>
        <end position="1362"/>
    </location>
</feature>
<evidence type="ECO:0000256" key="1">
    <source>
        <dbReference type="SAM" id="MobiDB-lite"/>
    </source>
</evidence>
<feature type="region of interest" description="Disordered" evidence="1">
    <location>
        <begin position="1165"/>
        <end position="1197"/>
    </location>
</feature>
<feature type="compositionally biased region" description="Basic and acidic residues" evidence="1">
    <location>
        <begin position="1382"/>
        <end position="1397"/>
    </location>
</feature>
<feature type="compositionally biased region" description="Polar residues" evidence="1">
    <location>
        <begin position="490"/>
        <end position="500"/>
    </location>
</feature>
<feature type="region of interest" description="Disordered" evidence="1">
    <location>
        <begin position="573"/>
        <end position="600"/>
    </location>
</feature>
<reference evidence="3" key="2">
    <citation type="journal article" date="2021" name="Sci. Data">
        <title>Chromosome-scale genome sequencing, assembly and annotation of six genomes from subfamily Leishmaniinae.</title>
        <authorList>
            <person name="Almutairi H."/>
            <person name="Urbaniak M.D."/>
            <person name="Bates M.D."/>
            <person name="Jariyapan N."/>
            <person name="Kwakye-Nuako G."/>
            <person name="Thomaz Soccol V."/>
            <person name="Al-Salem W.S."/>
            <person name="Dillon R.J."/>
            <person name="Bates P.A."/>
            <person name="Gatherer D."/>
        </authorList>
    </citation>
    <scope>NUCLEOTIDE SEQUENCE [LARGE SCALE GENOMIC DNA]</scope>
</reference>
<reference evidence="3" key="1">
    <citation type="journal article" date="2021" name="Microbiol. Resour. Announc.">
        <title>LGAAP: Leishmaniinae Genome Assembly and Annotation Pipeline.</title>
        <authorList>
            <person name="Almutairi H."/>
            <person name="Urbaniak M.D."/>
            <person name="Bates M.D."/>
            <person name="Jariyapan N."/>
            <person name="Kwakye-Nuako G."/>
            <person name="Thomaz-Soccol V."/>
            <person name="Al-Salem W.S."/>
            <person name="Dillon R.J."/>
            <person name="Bates P.A."/>
            <person name="Gatherer D."/>
        </authorList>
    </citation>
    <scope>NUCLEOTIDE SEQUENCE [LARGE SCALE GENOMIC DNA]</scope>
</reference>
<feature type="compositionally biased region" description="Basic and acidic residues" evidence="1">
    <location>
        <begin position="1324"/>
        <end position="1334"/>
    </location>
</feature>
<accession>A0A836GAX8</accession>
<feature type="region of interest" description="Disordered" evidence="1">
    <location>
        <begin position="716"/>
        <end position="821"/>
    </location>
</feature>